<dbReference type="InterPro" id="IPR056125">
    <property type="entry name" value="DUF7708"/>
</dbReference>
<dbReference type="Pfam" id="PF24809">
    <property type="entry name" value="DUF7708"/>
    <property type="match status" value="1"/>
</dbReference>
<proteinExistence type="predicted"/>
<evidence type="ECO:0000313" key="5">
    <source>
        <dbReference type="Proteomes" id="UP000799324"/>
    </source>
</evidence>
<dbReference type="Gene3D" id="3.40.50.300">
    <property type="entry name" value="P-loop containing nucleotide triphosphate hydrolases"/>
    <property type="match status" value="1"/>
</dbReference>
<dbReference type="InterPro" id="IPR027417">
    <property type="entry name" value="P-loop_NTPase"/>
</dbReference>
<evidence type="ECO:0008006" key="6">
    <source>
        <dbReference type="Google" id="ProtNLM"/>
    </source>
</evidence>
<evidence type="ECO:0000259" key="2">
    <source>
        <dbReference type="Pfam" id="PF24809"/>
    </source>
</evidence>
<dbReference type="AlphaFoldDB" id="A0A6A6T7I6"/>
<dbReference type="SUPFAM" id="SSF52540">
    <property type="entry name" value="P-loop containing nucleoside triphosphate hydrolases"/>
    <property type="match status" value="1"/>
</dbReference>
<evidence type="ECO:0000313" key="4">
    <source>
        <dbReference type="EMBL" id="KAF2654798.1"/>
    </source>
</evidence>
<protein>
    <recommendedName>
        <fullName evidence="6">NACHT domain-containing protein</fullName>
    </recommendedName>
</protein>
<organism evidence="4 5">
    <name type="scientific">Lophiostoma macrostomum CBS 122681</name>
    <dbReference type="NCBI Taxonomy" id="1314788"/>
    <lineage>
        <taxon>Eukaryota</taxon>
        <taxon>Fungi</taxon>
        <taxon>Dikarya</taxon>
        <taxon>Ascomycota</taxon>
        <taxon>Pezizomycotina</taxon>
        <taxon>Dothideomycetes</taxon>
        <taxon>Pleosporomycetidae</taxon>
        <taxon>Pleosporales</taxon>
        <taxon>Lophiostomataceae</taxon>
        <taxon>Lophiostoma</taxon>
    </lineage>
</organism>
<dbReference type="PANTHER" id="PTHR10039">
    <property type="entry name" value="AMELOGENIN"/>
    <property type="match status" value="1"/>
</dbReference>
<dbReference type="Pfam" id="PF24883">
    <property type="entry name" value="NPHP3_N"/>
    <property type="match status" value="1"/>
</dbReference>
<accession>A0A6A6T7I6</accession>
<gene>
    <name evidence="4" type="ORF">K491DRAFT_600076</name>
</gene>
<name>A0A6A6T7I6_9PLEO</name>
<reference evidence="4" key="1">
    <citation type="journal article" date="2020" name="Stud. Mycol.">
        <title>101 Dothideomycetes genomes: a test case for predicting lifestyles and emergence of pathogens.</title>
        <authorList>
            <person name="Haridas S."/>
            <person name="Albert R."/>
            <person name="Binder M."/>
            <person name="Bloem J."/>
            <person name="Labutti K."/>
            <person name="Salamov A."/>
            <person name="Andreopoulos B."/>
            <person name="Baker S."/>
            <person name="Barry K."/>
            <person name="Bills G."/>
            <person name="Bluhm B."/>
            <person name="Cannon C."/>
            <person name="Castanera R."/>
            <person name="Culley D."/>
            <person name="Daum C."/>
            <person name="Ezra D."/>
            <person name="Gonzalez J."/>
            <person name="Henrissat B."/>
            <person name="Kuo A."/>
            <person name="Liang C."/>
            <person name="Lipzen A."/>
            <person name="Lutzoni F."/>
            <person name="Magnuson J."/>
            <person name="Mondo S."/>
            <person name="Nolan M."/>
            <person name="Ohm R."/>
            <person name="Pangilinan J."/>
            <person name="Park H.-J."/>
            <person name="Ramirez L."/>
            <person name="Alfaro M."/>
            <person name="Sun H."/>
            <person name="Tritt A."/>
            <person name="Yoshinaga Y."/>
            <person name="Zwiers L.-H."/>
            <person name="Turgeon B."/>
            <person name="Goodwin S."/>
            <person name="Spatafora J."/>
            <person name="Crous P."/>
            <person name="Grigoriev I."/>
        </authorList>
    </citation>
    <scope>NUCLEOTIDE SEQUENCE</scope>
    <source>
        <strain evidence="4">CBS 122681</strain>
    </source>
</reference>
<evidence type="ECO:0000256" key="1">
    <source>
        <dbReference type="ARBA" id="ARBA00022737"/>
    </source>
</evidence>
<dbReference type="InterPro" id="IPR056884">
    <property type="entry name" value="NPHP3-like_N"/>
</dbReference>
<keyword evidence="1" id="KW-0677">Repeat</keyword>
<dbReference type="EMBL" id="MU004358">
    <property type="protein sequence ID" value="KAF2654798.1"/>
    <property type="molecule type" value="Genomic_DNA"/>
</dbReference>
<evidence type="ECO:0000259" key="3">
    <source>
        <dbReference type="Pfam" id="PF24883"/>
    </source>
</evidence>
<feature type="domain" description="DUF7708" evidence="2">
    <location>
        <begin position="69"/>
        <end position="209"/>
    </location>
</feature>
<dbReference type="Proteomes" id="UP000799324">
    <property type="component" value="Unassembled WGS sequence"/>
</dbReference>
<dbReference type="OrthoDB" id="7464126at2759"/>
<dbReference type="PANTHER" id="PTHR10039:SF14">
    <property type="entry name" value="NACHT DOMAIN-CONTAINING PROTEIN"/>
    <property type="match status" value="1"/>
</dbReference>
<feature type="domain" description="Nephrocystin 3-like N-terminal" evidence="3">
    <location>
        <begin position="268"/>
        <end position="430"/>
    </location>
</feature>
<sequence>MELTKLRTELPFPTRPWEAAKAKFLDGLSQEEWQRFRNATPENLFYDASAAQKRHARGSRSWVLQQKTTSLVEGIAEYGKALDVYSNASSLILCPLWGSIRVVLHIAREAGKFLERLVDMFVSVGDALPRFQIYQIIFPSQERLLRAISDAYLDVIHFCVKAKDFFSSAKGKLSMGMWKPFQQDFDIYMLQFSRHQKRVDKEARVAHMFESARRREAEAARQHEVDLANKALEQRNKKRNKRNQLLMLLRSVDYQAKHRAISRLRHPGTNVWLQSHTTYLSWLSSQGSDCQCCFGIPGSGKSILAASTVDALQPITDSTSILCYYYFDYADKKSLDPEYVLGSLIKQIVVRLDLDYFDDACNNIIEKYSSGSLDDVRHILAGFMKNSSKVYIVLDGLDELDRDGQKAILEMIDFLLTLVGPVVKLFATSRSEEGPVRLFMAKYKSLEMSSADIEDDIKIVVEQTLDSIAKHENTVLQDASIRQEISEALTLGANSM</sequence>
<keyword evidence="5" id="KW-1185">Reference proteome</keyword>